<evidence type="ECO:0000313" key="2">
    <source>
        <dbReference type="Proteomes" id="UP000707356"/>
    </source>
</evidence>
<dbReference type="Proteomes" id="UP000707356">
    <property type="component" value="Unassembled WGS sequence"/>
</dbReference>
<comment type="caution">
    <text evidence="1">The sequence shown here is derived from an EMBL/GenBank/DDBJ whole genome shotgun (WGS) entry which is preliminary data.</text>
</comment>
<proteinExistence type="predicted"/>
<dbReference type="InterPro" id="IPR009044">
    <property type="entry name" value="ssDNA-bd_transcriptional_reg"/>
</dbReference>
<protein>
    <submittedName>
        <fullName evidence="1">DUF1818 family protein</fullName>
    </submittedName>
</protein>
<accession>A0A951P8L9</accession>
<sequence length="119" mass="13382">MRQLKSGAGWRLGWDATADFAGLVGTESWAVELTAAELEDFSHLLLDLAATMAQMQTELMSEERISCEAETGLLWMEVEGYPDRYRLRLILLSGRRAEAEWDESATAELLQAVQTLKLF</sequence>
<evidence type="ECO:0000313" key="1">
    <source>
        <dbReference type="EMBL" id="MBW4464124.1"/>
    </source>
</evidence>
<dbReference type="EMBL" id="JAHHHV010000006">
    <property type="protein sequence ID" value="MBW4464124.1"/>
    <property type="molecule type" value="Genomic_DNA"/>
</dbReference>
<reference evidence="1" key="1">
    <citation type="submission" date="2021-05" db="EMBL/GenBank/DDBJ databases">
        <authorList>
            <person name="Pietrasiak N."/>
            <person name="Ward R."/>
            <person name="Stajich J.E."/>
            <person name="Kurbessoian T."/>
        </authorList>
    </citation>
    <scope>NUCLEOTIDE SEQUENCE</scope>
    <source>
        <strain evidence="1">GSE-TBD4-15B</strain>
    </source>
</reference>
<dbReference type="GO" id="GO:0006355">
    <property type="term" value="P:regulation of DNA-templated transcription"/>
    <property type="evidence" value="ECO:0007669"/>
    <property type="project" value="InterPro"/>
</dbReference>
<dbReference type="SUPFAM" id="SSF54447">
    <property type="entry name" value="ssDNA-binding transcriptional regulator domain"/>
    <property type="match status" value="1"/>
</dbReference>
<gene>
    <name evidence="1" type="ORF">KME07_01625</name>
</gene>
<dbReference type="Gene3D" id="2.30.31.10">
    <property type="entry name" value="Transcriptional Coactivator Pc4, Chain A"/>
    <property type="match status" value="1"/>
</dbReference>
<name>A0A951P8L9_9CYAN</name>
<organism evidence="1 2">
    <name type="scientific">Pegethrix bostrychoides GSE-TBD4-15B</name>
    <dbReference type="NCBI Taxonomy" id="2839662"/>
    <lineage>
        <taxon>Bacteria</taxon>
        <taxon>Bacillati</taxon>
        <taxon>Cyanobacteriota</taxon>
        <taxon>Cyanophyceae</taxon>
        <taxon>Oculatellales</taxon>
        <taxon>Oculatellaceae</taxon>
        <taxon>Pegethrix</taxon>
    </lineage>
</organism>
<dbReference type="AlphaFoldDB" id="A0A951P8L9"/>
<reference evidence="1" key="2">
    <citation type="journal article" date="2022" name="Microbiol. Resour. Announc.">
        <title>Metagenome Sequencing to Explore Phylogenomics of Terrestrial Cyanobacteria.</title>
        <authorList>
            <person name="Ward R.D."/>
            <person name="Stajich J.E."/>
            <person name="Johansen J.R."/>
            <person name="Huntemann M."/>
            <person name="Clum A."/>
            <person name="Foster B."/>
            <person name="Foster B."/>
            <person name="Roux S."/>
            <person name="Palaniappan K."/>
            <person name="Varghese N."/>
            <person name="Mukherjee S."/>
            <person name="Reddy T.B.K."/>
            <person name="Daum C."/>
            <person name="Copeland A."/>
            <person name="Chen I.A."/>
            <person name="Ivanova N.N."/>
            <person name="Kyrpides N.C."/>
            <person name="Shapiro N."/>
            <person name="Eloe-Fadrosh E.A."/>
            <person name="Pietrasiak N."/>
        </authorList>
    </citation>
    <scope>NUCLEOTIDE SEQUENCE</scope>
    <source>
        <strain evidence="1">GSE-TBD4-15B</strain>
    </source>
</reference>
<dbReference type="GO" id="GO:0003677">
    <property type="term" value="F:DNA binding"/>
    <property type="evidence" value="ECO:0007669"/>
    <property type="project" value="InterPro"/>
</dbReference>
<dbReference type="Pfam" id="PF08848">
    <property type="entry name" value="DUF1818"/>
    <property type="match status" value="1"/>
</dbReference>
<dbReference type="InterPro" id="IPR014947">
    <property type="entry name" value="DUF1818"/>
</dbReference>